<reference evidence="1 2" key="1">
    <citation type="journal article" date="2016" name="BMC Genomics">
        <title>Comparative genomics reveals Cyclospora cayetanensis possesses coccidia-like metabolism and invasion components but unique surface antigens.</title>
        <authorList>
            <person name="Liu S."/>
            <person name="Wang L."/>
            <person name="Zheng H."/>
            <person name="Xu Z."/>
            <person name="Roellig D.M."/>
            <person name="Li N."/>
            <person name="Frace M.A."/>
            <person name="Tang K."/>
            <person name="Arrowood M.J."/>
            <person name="Moss D.M."/>
            <person name="Zhang L."/>
            <person name="Feng Y."/>
            <person name="Xiao L."/>
        </authorList>
    </citation>
    <scope>NUCLEOTIDE SEQUENCE [LARGE SCALE GENOMIC DNA]</scope>
    <source>
        <strain evidence="1 2">CHN_HEN01</strain>
    </source>
</reference>
<name>A0A1D3D6E2_9EIME</name>
<dbReference type="Proteomes" id="UP000095192">
    <property type="component" value="Unassembled WGS sequence"/>
</dbReference>
<dbReference type="VEuPathDB" id="ToxoDB:cyc_08303"/>
<gene>
    <name evidence="1" type="ORF">cyc_08303</name>
</gene>
<organism evidence="1 2">
    <name type="scientific">Cyclospora cayetanensis</name>
    <dbReference type="NCBI Taxonomy" id="88456"/>
    <lineage>
        <taxon>Eukaryota</taxon>
        <taxon>Sar</taxon>
        <taxon>Alveolata</taxon>
        <taxon>Apicomplexa</taxon>
        <taxon>Conoidasida</taxon>
        <taxon>Coccidia</taxon>
        <taxon>Eucoccidiorida</taxon>
        <taxon>Eimeriorina</taxon>
        <taxon>Eimeriidae</taxon>
        <taxon>Cyclospora</taxon>
    </lineage>
</organism>
<evidence type="ECO:0000313" key="1">
    <source>
        <dbReference type="EMBL" id="OEH79023.1"/>
    </source>
</evidence>
<comment type="caution">
    <text evidence="1">The sequence shown here is derived from an EMBL/GenBank/DDBJ whole genome shotgun (WGS) entry which is preliminary data.</text>
</comment>
<sequence>MRRATQAGRRHATVMQKARAAAARSRSRVVRIRPILEATYRQAPAAMPIVARFQLASLLAAAAVFAVFGAAWAAPLQSSTGASACCPRRRSGRYAGSVLKTNGALEEAVHQTKRMQQPQLPPRDSDVPRHPHSFWPSNGAAEARRAAITSGASDPAAAILAVAATEQEGNRRAGDAWAWKSWAAPSYTQISMSPPCRCLDAVSTALLQPLGAREKQPLQRLPLLPLRRMVWWCLKHAGCSYKNSRGAAQEGGQRQRCEDRLKTIRF</sequence>
<evidence type="ECO:0000313" key="2">
    <source>
        <dbReference type="Proteomes" id="UP000095192"/>
    </source>
</evidence>
<proteinExistence type="predicted"/>
<keyword evidence="2" id="KW-1185">Reference proteome</keyword>
<dbReference type="EMBL" id="JROU02000536">
    <property type="protein sequence ID" value="OEH79023.1"/>
    <property type="molecule type" value="Genomic_DNA"/>
</dbReference>
<protein>
    <submittedName>
        <fullName evidence="1">Uncharacterized protein</fullName>
    </submittedName>
</protein>
<dbReference type="InParanoid" id="A0A1D3D6E2"/>
<accession>A0A1D3D6E2</accession>
<dbReference type="AlphaFoldDB" id="A0A1D3D6E2"/>